<evidence type="ECO:0000313" key="4">
    <source>
        <dbReference type="Proteomes" id="UP001152797"/>
    </source>
</evidence>
<proteinExistence type="predicted"/>
<feature type="region of interest" description="Disordered" evidence="1">
    <location>
        <begin position="234"/>
        <end position="287"/>
    </location>
</feature>
<comment type="caution">
    <text evidence="2">The sequence shown here is derived from an EMBL/GenBank/DDBJ whole genome shotgun (WGS) entry which is preliminary data.</text>
</comment>
<dbReference type="AlphaFoldDB" id="A0A9P1GFB4"/>
<accession>A0A9P1GFB4</accession>
<reference evidence="2" key="1">
    <citation type="submission" date="2022-10" db="EMBL/GenBank/DDBJ databases">
        <authorList>
            <person name="Chen Y."/>
            <person name="Dougan E. K."/>
            <person name="Chan C."/>
            <person name="Rhodes N."/>
            <person name="Thang M."/>
        </authorList>
    </citation>
    <scope>NUCLEOTIDE SEQUENCE</scope>
</reference>
<evidence type="ECO:0000313" key="2">
    <source>
        <dbReference type="EMBL" id="CAI4011440.1"/>
    </source>
</evidence>
<dbReference type="EMBL" id="CAMXCT020005112">
    <property type="protein sequence ID" value="CAL1164815.1"/>
    <property type="molecule type" value="Genomic_DNA"/>
</dbReference>
<organism evidence="2">
    <name type="scientific">Cladocopium goreaui</name>
    <dbReference type="NCBI Taxonomy" id="2562237"/>
    <lineage>
        <taxon>Eukaryota</taxon>
        <taxon>Sar</taxon>
        <taxon>Alveolata</taxon>
        <taxon>Dinophyceae</taxon>
        <taxon>Suessiales</taxon>
        <taxon>Symbiodiniaceae</taxon>
        <taxon>Cladocopium</taxon>
    </lineage>
</organism>
<reference evidence="3 4" key="2">
    <citation type="submission" date="2024-05" db="EMBL/GenBank/DDBJ databases">
        <authorList>
            <person name="Chen Y."/>
            <person name="Shah S."/>
            <person name="Dougan E. K."/>
            <person name="Thang M."/>
            <person name="Chan C."/>
        </authorList>
    </citation>
    <scope>NUCLEOTIDE SEQUENCE [LARGE SCALE GENOMIC DNA]</scope>
</reference>
<feature type="compositionally biased region" description="Low complexity" evidence="1">
    <location>
        <begin position="256"/>
        <end position="275"/>
    </location>
</feature>
<dbReference type="Proteomes" id="UP001152797">
    <property type="component" value="Unassembled WGS sequence"/>
</dbReference>
<evidence type="ECO:0000256" key="1">
    <source>
        <dbReference type="SAM" id="MobiDB-lite"/>
    </source>
</evidence>
<dbReference type="EMBL" id="CAMXCT030005112">
    <property type="protein sequence ID" value="CAL4798752.1"/>
    <property type="molecule type" value="Genomic_DNA"/>
</dbReference>
<dbReference type="EMBL" id="CAMXCT010005112">
    <property type="protein sequence ID" value="CAI4011440.1"/>
    <property type="molecule type" value="Genomic_DNA"/>
</dbReference>
<keyword evidence="4" id="KW-1185">Reference proteome</keyword>
<protein>
    <submittedName>
        <fullName evidence="3">Ammonium transporter AmtB-like domain-containing protein</fullName>
    </submittedName>
</protein>
<name>A0A9P1GFB4_9DINO</name>
<evidence type="ECO:0000313" key="3">
    <source>
        <dbReference type="EMBL" id="CAL4798752.1"/>
    </source>
</evidence>
<gene>
    <name evidence="2" type="ORF">C1SCF055_LOCUS36604</name>
</gene>
<sequence>MAVSRVLFIGDSSLYCCRQKGKKRTRYIDDILNARQIAGLQVKSHRCNGGSISHFLQANLAGFDKVCISYFGNDASGRWTERTQAQKFQQWSDFFRRLQGQKVVFWVGGFSLKYGLQPHYDTQMNLVRSWIRAAGFQVVTAFDKVAAWEMGNMEHVHWDTAEELGDFWFELLSGKALPPSYFCQRLPTTALVFNKGWRSANGQASSPRDAGDVEAKKRVEHVISTSACSTAWMPGLSEGGSSIGQISDPDEEEEAPAGVPVEAPAEVPADSAPAEAPKDLERSLSERTKPRWLRPRRRWRHKLPPLEQPRRRWRAILRPHLPVTPRMMARHRPEKPEGISFQQCWHRSNDEGCMLYFRCRDTEKACVEGYLAFYGTVQQLEFFTCAPKYQWGWAKMDGPFAAAAVLHAA</sequence>
<feature type="compositionally biased region" description="Basic and acidic residues" evidence="1">
    <location>
        <begin position="276"/>
        <end position="287"/>
    </location>
</feature>